<evidence type="ECO:0000313" key="3">
    <source>
        <dbReference type="EMBL" id="MBA4680249.1"/>
    </source>
</evidence>
<keyword evidence="3" id="KW-0378">Hydrolase</keyword>
<dbReference type="Pfam" id="PF01048">
    <property type="entry name" value="PNP_UDP_1"/>
    <property type="match status" value="1"/>
</dbReference>
<accession>A0A7C9FPU8</accession>
<proteinExistence type="predicted"/>
<dbReference type="PANTHER" id="PTHR21234">
    <property type="entry name" value="PURINE NUCLEOSIDE PHOSPHORYLASE"/>
    <property type="match status" value="1"/>
</dbReference>
<feature type="signal peptide" evidence="1">
    <location>
        <begin position="1"/>
        <end position="26"/>
    </location>
</feature>
<dbReference type="EC" id="3.2.2.9" evidence="3"/>
<sequence length="347" mass="38384">MGASSSIRVFLLFLLCVFMVIQQAQGEIPKKTRILIDEANAKGPYIGVVIPNFFELEPLLQSSAFHGSSVIDFAGRRFRFGAIAGRKVILVMTGLAMVNAGITTQLLLSLFNVKGVVHYGIAGNANPSFNVGDVTIPQYWAHLGLWNWQRYGQGVEDELALEAQGDYSRKYGNIRFADYTTNITENSHPDNFLNYVWYQAEEVFPIDATPEQRQHLFYIPVDPSYFSFAKRLENLKLERCINATTCTPTAPRVATVVRGASASIFVDNAAYRASLYNNFNVSPIDMESAGVALICHQQRVPFITIRGISDLAGGGSAKSSEADTFLPLASINAVLVVKEFIKNLPYY</sequence>
<dbReference type="AlphaFoldDB" id="A0A7C9FPU8"/>
<evidence type="ECO:0000259" key="2">
    <source>
        <dbReference type="Pfam" id="PF01048"/>
    </source>
</evidence>
<reference evidence="3" key="2">
    <citation type="submission" date="2020-07" db="EMBL/GenBank/DDBJ databases">
        <authorList>
            <person name="Vera ALvarez R."/>
            <person name="Arias-Moreno D.M."/>
            <person name="Jimenez-Jacinto V."/>
            <person name="Jimenez-Bremont J.F."/>
            <person name="Swaminathan K."/>
            <person name="Moose S.P."/>
            <person name="Guerrero-Gonzalez M.L."/>
            <person name="Marino-Ramirez L."/>
            <person name="Landsman D."/>
            <person name="Rodriguez-Kessler M."/>
            <person name="Delgado-Sanchez P."/>
        </authorList>
    </citation>
    <scope>NUCLEOTIDE SEQUENCE</scope>
    <source>
        <tissue evidence="3">Cladode</tissue>
    </source>
</reference>
<dbReference type="GO" id="GO:0008782">
    <property type="term" value="F:adenosylhomocysteine nucleosidase activity"/>
    <property type="evidence" value="ECO:0007669"/>
    <property type="project" value="UniProtKB-EC"/>
</dbReference>
<feature type="domain" description="Nucleoside phosphorylase" evidence="2">
    <location>
        <begin position="46"/>
        <end position="342"/>
    </location>
</feature>
<dbReference type="SUPFAM" id="SSF53167">
    <property type="entry name" value="Purine and uridine phosphorylases"/>
    <property type="match status" value="1"/>
</dbReference>
<dbReference type="Gene3D" id="3.40.50.1580">
    <property type="entry name" value="Nucleoside phosphorylase domain"/>
    <property type="match status" value="1"/>
</dbReference>
<dbReference type="InterPro" id="IPR035994">
    <property type="entry name" value="Nucleoside_phosphorylase_sf"/>
</dbReference>
<dbReference type="EMBL" id="GISG01286244">
    <property type="protein sequence ID" value="MBA4680249.1"/>
    <property type="molecule type" value="Transcribed_RNA"/>
</dbReference>
<keyword evidence="1" id="KW-0732">Signal</keyword>
<dbReference type="InterPro" id="IPR000845">
    <property type="entry name" value="Nucleoside_phosphorylase_d"/>
</dbReference>
<dbReference type="CDD" id="cd09008">
    <property type="entry name" value="MTAN"/>
    <property type="match status" value="1"/>
</dbReference>
<protein>
    <submittedName>
        <fullName evidence="3">Adenosylhomocysteine nucleosidase</fullName>
        <ecNumber evidence="3">3.2.2.9</ecNumber>
    </submittedName>
</protein>
<name>A0A7C9FPU8_OPUST</name>
<evidence type="ECO:0000256" key="1">
    <source>
        <dbReference type="SAM" id="SignalP"/>
    </source>
</evidence>
<dbReference type="PANTHER" id="PTHR21234:SF19">
    <property type="entry name" value="BARK STORAGE PROTEIN B-LIKE"/>
    <property type="match status" value="1"/>
</dbReference>
<keyword evidence="3" id="KW-0326">Glycosidase</keyword>
<reference evidence="3" key="1">
    <citation type="journal article" date="2013" name="J. Plant Res.">
        <title>Effect of fungi and light on seed germination of three Opuntia species from semiarid lands of central Mexico.</title>
        <authorList>
            <person name="Delgado-Sanchez P."/>
            <person name="Jimenez-Bremont J.F."/>
            <person name="Guerrero-Gonzalez Mde L."/>
            <person name="Flores J."/>
        </authorList>
    </citation>
    <scope>NUCLEOTIDE SEQUENCE</scope>
    <source>
        <tissue evidence="3">Cladode</tissue>
    </source>
</reference>
<feature type="chain" id="PRO_5027886576" evidence="1">
    <location>
        <begin position="27"/>
        <end position="347"/>
    </location>
</feature>
<organism evidence="3">
    <name type="scientific">Opuntia streptacantha</name>
    <name type="common">Prickly pear cactus</name>
    <name type="synonym">Opuntia cardona</name>
    <dbReference type="NCBI Taxonomy" id="393608"/>
    <lineage>
        <taxon>Eukaryota</taxon>
        <taxon>Viridiplantae</taxon>
        <taxon>Streptophyta</taxon>
        <taxon>Embryophyta</taxon>
        <taxon>Tracheophyta</taxon>
        <taxon>Spermatophyta</taxon>
        <taxon>Magnoliopsida</taxon>
        <taxon>eudicotyledons</taxon>
        <taxon>Gunneridae</taxon>
        <taxon>Pentapetalae</taxon>
        <taxon>Caryophyllales</taxon>
        <taxon>Cactineae</taxon>
        <taxon>Cactaceae</taxon>
        <taxon>Opuntioideae</taxon>
        <taxon>Opuntia</taxon>
    </lineage>
</organism>
<dbReference type="GO" id="GO:0009116">
    <property type="term" value="P:nucleoside metabolic process"/>
    <property type="evidence" value="ECO:0007669"/>
    <property type="project" value="InterPro"/>
</dbReference>